<dbReference type="OrthoDB" id="9812902at2"/>
<keyword evidence="4" id="KW-1185">Reference proteome</keyword>
<dbReference type="EMBL" id="PXYL01000004">
    <property type="protein sequence ID" value="PSJ61388.1"/>
    <property type="molecule type" value="Genomic_DNA"/>
</dbReference>
<feature type="region of interest" description="Disordered" evidence="1">
    <location>
        <begin position="27"/>
        <end position="60"/>
    </location>
</feature>
<organism evidence="3 4">
    <name type="scientific">Pseudaminobacter soli</name>
    <name type="common">ex Li et al. 2025</name>
    <dbReference type="NCBI Taxonomy" id="1295366"/>
    <lineage>
        <taxon>Bacteria</taxon>
        <taxon>Pseudomonadati</taxon>
        <taxon>Pseudomonadota</taxon>
        <taxon>Alphaproteobacteria</taxon>
        <taxon>Hyphomicrobiales</taxon>
        <taxon>Phyllobacteriaceae</taxon>
        <taxon>Pseudaminobacter</taxon>
    </lineage>
</organism>
<sequence>MSAKLHFLYGIIVAAGAIAPLQAFANGNQPLPGVKQPDPIVQAPQPEPDEQPTAKPGTFKVGNFDVKVSGSITVDVGAGRIKPPR</sequence>
<dbReference type="AlphaFoldDB" id="A0A2P7SFX7"/>
<name>A0A2P7SFX7_9HYPH</name>
<feature type="signal peptide" evidence="2">
    <location>
        <begin position="1"/>
        <end position="25"/>
    </location>
</feature>
<reference evidence="3 4" key="1">
    <citation type="submission" date="2018-03" db="EMBL/GenBank/DDBJ databases">
        <title>The draft genome of Mesorhizobium soli JCM 19897.</title>
        <authorList>
            <person name="Li L."/>
            <person name="Liu L."/>
            <person name="Liang L."/>
            <person name="Wang T."/>
            <person name="Zhang X."/>
        </authorList>
    </citation>
    <scope>NUCLEOTIDE SEQUENCE [LARGE SCALE GENOMIC DNA]</scope>
    <source>
        <strain evidence="3 4">JCM 19897</strain>
    </source>
</reference>
<protein>
    <submittedName>
        <fullName evidence="3">Uncharacterized protein</fullName>
    </submittedName>
</protein>
<evidence type="ECO:0000256" key="1">
    <source>
        <dbReference type="SAM" id="MobiDB-lite"/>
    </source>
</evidence>
<evidence type="ECO:0000313" key="4">
    <source>
        <dbReference type="Proteomes" id="UP000240653"/>
    </source>
</evidence>
<dbReference type="Proteomes" id="UP000240653">
    <property type="component" value="Unassembled WGS sequence"/>
</dbReference>
<gene>
    <name evidence="3" type="ORF">C7I85_10000</name>
</gene>
<accession>A0A2P7SFX7</accession>
<feature type="chain" id="PRO_5015151618" evidence="2">
    <location>
        <begin position="26"/>
        <end position="85"/>
    </location>
</feature>
<dbReference type="RefSeq" id="WP_106723816.1">
    <property type="nucleotide sequence ID" value="NZ_PXYL01000004.1"/>
</dbReference>
<comment type="caution">
    <text evidence="3">The sequence shown here is derived from an EMBL/GenBank/DDBJ whole genome shotgun (WGS) entry which is preliminary data.</text>
</comment>
<evidence type="ECO:0000313" key="3">
    <source>
        <dbReference type="EMBL" id="PSJ61388.1"/>
    </source>
</evidence>
<proteinExistence type="predicted"/>
<evidence type="ECO:0000256" key="2">
    <source>
        <dbReference type="SAM" id="SignalP"/>
    </source>
</evidence>
<keyword evidence="2" id="KW-0732">Signal</keyword>